<gene>
    <name evidence="9" type="ORF">A2151_04915</name>
</gene>
<dbReference type="Gene3D" id="1.10.510.10">
    <property type="entry name" value="Transferase(Phosphotransferase) domain 1"/>
    <property type="match status" value="1"/>
</dbReference>
<dbReference type="SMART" id="SM00220">
    <property type="entry name" value="S_TKc"/>
    <property type="match status" value="1"/>
</dbReference>
<name>A0A1F6TKE2_9PROT</name>
<evidence type="ECO:0000256" key="6">
    <source>
        <dbReference type="PROSITE-ProRule" id="PRU10141"/>
    </source>
</evidence>
<dbReference type="InterPro" id="IPR019775">
    <property type="entry name" value="WD40_repeat_CS"/>
</dbReference>
<dbReference type="Gene3D" id="3.30.200.20">
    <property type="entry name" value="Phosphorylase Kinase, domain 1"/>
    <property type="match status" value="1"/>
</dbReference>
<evidence type="ECO:0000256" key="7">
    <source>
        <dbReference type="SAM" id="MobiDB-lite"/>
    </source>
</evidence>
<evidence type="ECO:0000259" key="8">
    <source>
        <dbReference type="PROSITE" id="PS50011"/>
    </source>
</evidence>
<dbReference type="InterPro" id="IPR036322">
    <property type="entry name" value="WD40_repeat_dom_sf"/>
</dbReference>
<proteinExistence type="predicted"/>
<feature type="region of interest" description="Disordered" evidence="7">
    <location>
        <begin position="366"/>
        <end position="403"/>
    </location>
</feature>
<dbReference type="SUPFAM" id="SSF50978">
    <property type="entry name" value="WD40 repeat-like"/>
    <property type="match status" value="1"/>
</dbReference>
<dbReference type="PANTHER" id="PTHR22847:SF637">
    <property type="entry name" value="WD REPEAT DOMAIN 5B"/>
    <property type="match status" value="1"/>
</dbReference>
<dbReference type="InterPro" id="IPR001680">
    <property type="entry name" value="WD40_rpt"/>
</dbReference>
<dbReference type="PRINTS" id="PR00320">
    <property type="entry name" value="GPROTEINBRPT"/>
</dbReference>
<dbReference type="Gene3D" id="2.130.10.10">
    <property type="entry name" value="YVTN repeat-like/Quinoprotein amine dehydrogenase"/>
    <property type="match status" value="2"/>
</dbReference>
<dbReference type="EMBL" id="MFSU01000102">
    <property type="protein sequence ID" value="OGI45549.1"/>
    <property type="molecule type" value="Genomic_DNA"/>
</dbReference>
<feature type="repeat" description="WD" evidence="5">
    <location>
        <begin position="540"/>
        <end position="581"/>
    </location>
</feature>
<evidence type="ECO:0000256" key="1">
    <source>
        <dbReference type="ARBA" id="ARBA00022574"/>
    </source>
</evidence>
<feature type="region of interest" description="Disordered" evidence="7">
    <location>
        <begin position="287"/>
        <end position="335"/>
    </location>
</feature>
<dbReference type="SUPFAM" id="SSF56112">
    <property type="entry name" value="Protein kinase-like (PK-like)"/>
    <property type="match status" value="1"/>
</dbReference>
<dbReference type="PROSITE" id="PS50294">
    <property type="entry name" value="WD_REPEATS_REGION"/>
    <property type="match status" value="6"/>
</dbReference>
<feature type="repeat" description="WD" evidence="5">
    <location>
        <begin position="582"/>
        <end position="617"/>
    </location>
</feature>
<dbReference type="PROSITE" id="PS50011">
    <property type="entry name" value="PROTEIN_KINASE_DOM"/>
    <property type="match status" value="1"/>
</dbReference>
<dbReference type="CDD" id="cd14014">
    <property type="entry name" value="STKc_PknB_like"/>
    <property type="match status" value="1"/>
</dbReference>
<dbReference type="SMART" id="SM00320">
    <property type="entry name" value="WD40"/>
    <property type="match status" value="7"/>
</dbReference>
<organism evidence="9 10">
    <name type="scientific">Candidatus Muproteobacteria bacterium RBG_16_65_34</name>
    <dbReference type="NCBI Taxonomy" id="1817760"/>
    <lineage>
        <taxon>Bacteria</taxon>
        <taxon>Pseudomonadati</taxon>
        <taxon>Pseudomonadota</taxon>
        <taxon>Candidatus Muproteobacteria</taxon>
    </lineage>
</organism>
<dbReference type="PROSITE" id="PS00107">
    <property type="entry name" value="PROTEIN_KINASE_ATP"/>
    <property type="match status" value="1"/>
</dbReference>
<dbReference type="InterPro" id="IPR015943">
    <property type="entry name" value="WD40/YVTN_repeat-like_dom_sf"/>
</dbReference>
<evidence type="ECO:0000313" key="10">
    <source>
        <dbReference type="Proteomes" id="UP000178885"/>
    </source>
</evidence>
<dbReference type="PROSITE" id="PS00108">
    <property type="entry name" value="PROTEIN_KINASE_ST"/>
    <property type="match status" value="1"/>
</dbReference>
<comment type="caution">
    <text evidence="9">The sequence shown here is derived from an EMBL/GenBank/DDBJ whole genome shotgun (WGS) entry which is preliminary data.</text>
</comment>
<keyword evidence="2" id="KW-0677">Repeat</keyword>
<evidence type="ECO:0000256" key="2">
    <source>
        <dbReference type="ARBA" id="ARBA00022737"/>
    </source>
</evidence>
<dbReference type="PROSITE" id="PS00678">
    <property type="entry name" value="WD_REPEATS_1"/>
    <property type="match status" value="2"/>
</dbReference>
<keyword evidence="1 5" id="KW-0853">WD repeat</keyword>
<dbReference type="InterPro" id="IPR020472">
    <property type="entry name" value="WD40_PAC1"/>
</dbReference>
<dbReference type="InterPro" id="IPR011009">
    <property type="entry name" value="Kinase-like_dom_sf"/>
</dbReference>
<feature type="repeat" description="WD" evidence="5">
    <location>
        <begin position="456"/>
        <end position="497"/>
    </location>
</feature>
<feature type="domain" description="Protein kinase" evidence="8">
    <location>
        <begin position="18"/>
        <end position="296"/>
    </location>
</feature>
<dbReference type="PROSITE" id="PS50082">
    <property type="entry name" value="WD_REPEATS_2"/>
    <property type="match status" value="6"/>
</dbReference>
<evidence type="ECO:0000256" key="4">
    <source>
        <dbReference type="ARBA" id="ARBA00022840"/>
    </source>
</evidence>
<dbReference type="InterPro" id="IPR000719">
    <property type="entry name" value="Prot_kinase_dom"/>
</dbReference>
<dbReference type="CDD" id="cd00200">
    <property type="entry name" value="WD40"/>
    <property type="match status" value="1"/>
</dbReference>
<keyword evidence="4 6" id="KW-0067">ATP-binding</keyword>
<dbReference type="GO" id="GO:0005524">
    <property type="term" value="F:ATP binding"/>
    <property type="evidence" value="ECO:0007669"/>
    <property type="project" value="UniProtKB-UniRule"/>
</dbReference>
<evidence type="ECO:0000313" key="9">
    <source>
        <dbReference type="EMBL" id="OGI45549.1"/>
    </source>
</evidence>
<accession>A0A1F6TKE2</accession>
<evidence type="ECO:0000256" key="5">
    <source>
        <dbReference type="PROSITE-ProRule" id="PRU00221"/>
    </source>
</evidence>
<keyword evidence="3 6" id="KW-0547">Nucleotide-binding</keyword>
<dbReference type="AlphaFoldDB" id="A0A1F6TKE2"/>
<feature type="repeat" description="WD" evidence="5">
    <location>
        <begin position="414"/>
        <end position="455"/>
    </location>
</feature>
<protein>
    <recommendedName>
        <fullName evidence="8">Protein kinase domain-containing protein</fullName>
    </recommendedName>
</protein>
<dbReference type="InterPro" id="IPR008271">
    <property type="entry name" value="Ser/Thr_kinase_AS"/>
</dbReference>
<dbReference type="Pfam" id="PF00069">
    <property type="entry name" value="Pkinase"/>
    <property type="match status" value="1"/>
</dbReference>
<dbReference type="Pfam" id="PF00400">
    <property type="entry name" value="WD40"/>
    <property type="match status" value="7"/>
</dbReference>
<feature type="repeat" description="WD" evidence="5">
    <location>
        <begin position="666"/>
        <end position="697"/>
    </location>
</feature>
<evidence type="ECO:0000256" key="3">
    <source>
        <dbReference type="ARBA" id="ARBA00022741"/>
    </source>
</evidence>
<dbReference type="PANTHER" id="PTHR22847">
    <property type="entry name" value="WD40 REPEAT PROTEIN"/>
    <property type="match status" value="1"/>
</dbReference>
<feature type="repeat" description="WD" evidence="5">
    <location>
        <begin position="498"/>
        <end position="539"/>
    </location>
</feature>
<feature type="compositionally biased region" description="Pro residues" evidence="7">
    <location>
        <begin position="371"/>
        <end position="382"/>
    </location>
</feature>
<reference evidence="9 10" key="1">
    <citation type="journal article" date="2016" name="Nat. Commun.">
        <title>Thousands of microbial genomes shed light on interconnected biogeochemical processes in an aquifer system.</title>
        <authorList>
            <person name="Anantharaman K."/>
            <person name="Brown C.T."/>
            <person name="Hug L.A."/>
            <person name="Sharon I."/>
            <person name="Castelle C.J."/>
            <person name="Probst A.J."/>
            <person name="Thomas B.C."/>
            <person name="Singh A."/>
            <person name="Wilkins M.J."/>
            <person name="Karaoz U."/>
            <person name="Brodie E.L."/>
            <person name="Williams K.H."/>
            <person name="Hubbard S.S."/>
            <person name="Banfield J.F."/>
        </authorList>
    </citation>
    <scope>NUCLEOTIDE SEQUENCE [LARGE SCALE GENOMIC DNA]</scope>
</reference>
<sequence>MGAYHKDALPPGHQLAEYLIESILGYGGFGITYLAQDTGLGALVAIKEYLPHEMTTRDDKYSVIPNPSREAIRDYHWGLKNFVKEARALAQFKHPNIVRVLRFFEANGTAYMVMEYEKGAGLADHLKRHGPRLDESMLLRVFIPILNGLRAVHEAGMLHLDIKPENIYLRGDGSPMLIDFGSARQAISMASHGQRVVLTQGYAPIEQYPDKGAPGAWTDLYALGASMYRCISGKRPVDSLERYKAVLGYQVDPVPPAVKVGDKHYQRGLLECVDWALQIYPKDRPQSARELQDSLMGQRRATGSTGSRPVPSAGAAGAAMPLPTPARSAPQEPDVASPARSRVTIILLLVLLLVFAAYSLWEELTEHSAPSEPPVRSAPPPRSDGASPVKVAPEPPAPRPVAERFASPGLAATLNGHRDWVQAVAVSLDGKWLASGGVDKTVKLWDAAKGKALATLRGHDSAVNAVAFSPDGKRLASVGNDGAVRLWEVESGAARGALRGYGGALYAVVFSPDGRLIAAAGRDRAVFFWDTERGTRLRTLEGHRGDVHALAFSPDGRHIASAGADKVIKIWVRQTGEEATNLVGHSGTVLALAYSPDGKRLASGDVADTVRIWDAQTFVVRHTQRGMRHAVLALAFSPDGRWLAAGIADPDVLLLNGDDAEVAHVMSGHRDYVQAVAYAPNGALATASRDTSVKLWR</sequence>
<dbReference type="Proteomes" id="UP000178885">
    <property type="component" value="Unassembled WGS sequence"/>
</dbReference>
<dbReference type="STRING" id="1817760.A2151_04915"/>
<dbReference type="GO" id="GO:0004672">
    <property type="term" value="F:protein kinase activity"/>
    <property type="evidence" value="ECO:0007669"/>
    <property type="project" value="InterPro"/>
</dbReference>
<feature type="binding site" evidence="6">
    <location>
        <position position="47"/>
    </location>
    <ligand>
        <name>ATP</name>
        <dbReference type="ChEBI" id="CHEBI:30616"/>
    </ligand>
</feature>
<dbReference type="InterPro" id="IPR017441">
    <property type="entry name" value="Protein_kinase_ATP_BS"/>
</dbReference>